<feature type="domain" description="OTU" evidence="7">
    <location>
        <begin position="86"/>
        <end position="194"/>
    </location>
</feature>
<dbReference type="PROSITE" id="PS50802">
    <property type="entry name" value="OTU"/>
    <property type="match status" value="1"/>
</dbReference>
<evidence type="ECO:0000256" key="6">
    <source>
        <dbReference type="SAM" id="MobiDB-lite"/>
    </source>
</evidence>
<comment type="catalytic activity">
    <reaction evidence="1">
        <text>Thiol-dependent hydrolysis of ester, thioester, amide, peptide and isopeptide bonds formed by the C-terminal Gly of ubiquitin (a 76-residue protein attached to proteins as an intracellular targeting signal).</text>
        <dbReference type="EC" id="3.4.19.12"/>
    </reaction>
</comment>
<organism evidence="8 9">
    <name type="scientific">Arachis hypogaea</name>
    <name type="common">Peanut</name>
    <dbReference type="NCBI Taxonomy" id="3818"/>
    <lineage>
        <taxon>Eukaryota</taxon>
        <taxon>Viridiplantae</taxon>
        <taxon>Streptophyta</taxon>
        <taxon>Embryophyta</taxon>
        <taxon>Tracheophyta</taxon>
        <taxon>Spermatophyta</taxon>
        <taxon>Magnoliopsida</taxon>
        <taxon>eudicotyledons</taxon>
        <taxon>Gunneridae</taxon>
        <taxon>Pentapetalae</taxon>
        <taxon>rosids</taxon>
        <taxon>fabids</taxon>
        <taxon>Fabales</taxon>
        <taxon>Fabaceae</taxon>
        <taxon>Papilionoideae</taxon>
        <taxon>50 kb inversion clade</taxon>
        <taxon>dalbergioids sensu lato</taxon>
        <taxon>Dalbergieae</taxon>
        <taxon>Pterocarpus clade</taxon>
        <taxon>Arachis</taxon>
    </lineage>
</organism>
<dbReference type="STRING" id="3818.A0A445CTB8"/>
<evidence type="ECO:0000313" key="8">
    <source>
        <dbReference type="EMBL" id="RYR54115.1"/>
    </source>
</evidence>
<evidence type="ECO:0000256" key="4">
    <source>
        <dbReference type="ARBA" id="ARBA00022786"/>
    </source>
</evidence>
<accession>A0A445CTB8</accession>
<dbReference type="CDD" id="cd22751">
    <property type="entry name" value="OTU_plant_OTU9-like"/>
    <property type="match status" value="1"/>
</dbReference>
<dbReference type="Proteomes" id="UP000289738">
    <property type="component" value="Chromosome A06"/>
</dbReference>
<gene>
    <name evidence="8" type="ORF">Ahy_A06g029376</name>
</gene>
<name>A0A445CTB8_ARAHY</name>
<proteinExistence type="inferred from homology"/>
<evidence type="ECO:0000256" key="3">
    <source>
        <dbReference type="ARBA" id="ARBA00012759"/>
    </source>
</evidence>
<comment type="caution">
    <text evidence="8">The sequence shown here is derived from an EMBL/GenBank/DDBJ whole genome shotgun (WGS) entry which is preliminary data.</text>
</comment>
<dbReference type="AlphaFoldDB" id="A0A445CTB8"/>
<dbReference type="InterPro" id="IPR050704">
    <property type="entry name" value="Peptidase_C85-like"/>
</dbReference>
<feature type="region of interest" description="Disordered" evidence="6">
    <location>
        <begin position="1"/>
        <end position="21"/>
    </location>
</feature>
<comment type="similarity">
    <text evidence="2">Belongs to the peptidase C85 family.</text>
</comment>
<keyword evidence="4" id="KW-0833">Ubl conjugation pathway</keyword>
<dbReference type="EMBL" id="SDMP01000006">
    <property type="protein sequence ID" value="RYR54115.1"/>
    <property type="molecule type" value="Genomic_DNA"/>
</dbReference>
<dbReference type="Gene3D" id="3.90.70.80">
    <property type="match status" value="1"/>
</dbReference>
<dbReference type="InterPro" id="IPR038765">
    <property type="entry name" value="Papain-like_cys_pep_sf"/>
</dbReference>
<evidence type="ECO:0000259" key="7">
    <source>
        <dbReference type="PROSITE" id="PS50802"/>
    </source>
</evidence>
<dbReference type="GO" id="GO:0004843">
    <property type="term" value="F:cysteine-type deubiquitinase activity"/>
    <property type="evidence" value="ECO:0007669"/>
    <property type="project" value="UniProtKB-EC"/>
</dbReference>
<dbReference type="GO" id="GO:0016579">
    <property type="term" value="P:protein deubiquitination"/>
    <property type="evidence" value="ECO:0007669"/>
    <property type="project" value="TreeGrafter"/>
</dbReference>
<dbReference type="InterPro" id="IPR003323">
    <property type="entry name" value="OTU_dom"/>
</dbReference>
<dbReference type="PANTHER" id="PTHR12419:SF3">
    <property type="entry name" value="OVARIAN TUMOR DOMAIN-CONTAINING DEUBIQUITINATING ENZYME 12"/>
    <property type="match status" value="1"/>
</dbReference>
<reference evidence="8 9" key="1">
    <citation type="submission" date="2019-01" db="EMBL/GenBank/DDBJ databases">
        <title>Sequencing of cultivated peanut Arachis hypogaea provides insights into genome evolution and oil improvement.</title>
        <authorList>
            <person name="Chen X."/>
        </authorList>
    </citation>
    <scope>NUCLEOTIDE SEQUENCE [LARGE SCALE GENOMIC DNA]</scope>
    <source>
        <strain evidence="9">cv. Fuhuasheng</strain>
        <tissue evidence="8">Leaves</tissue>
    </source>
</reference>
<dbReference type="EC" id="3.4.19.12" evidence="3"/>
<dbReference type="PANTHER" id="PTHR12419">
    <property type="entry name" value="OTU DOMAIN CONTAINING PROTEIN"/>
    <property type="match status" value="1"/>
</dbReference>
<dbReference type="FunFam" id="3.90.70.80:FF:000001">
    <property type="entry name" value="OTU domain-containing protein"/>
    <property type="match status" value="1"/>
</dbReference>
<protein>
    <recommendedName>
        <fullName evidence="3">ubiquitinyl hydrolase 1</fullName>
        <ecNumber evidence="3">3.4.19.12</ecNumber>
    </recommendedName>
</protein>
<evidence type="ECO:0000256" key="1">
    <source>
        <dbReference type="ARBA" id="ARBA00000707"/>
    </source>
</evidence>
<keyword evidence="5" id="KW-0378">Hydrolase</keyword>
<sequence>MMNGIQYWGESSSSTSLSSPQDVEDDRMIALVLSEEYAKLDGEVGRRLSSLAPVPHVPRINNFIPNTSDASMDHQRLLQRLQIYGLCEVKVSGDGNCQFRALSDQLFRSPEHHKHVRKDIVKQLKGHRSLYECYVPMKYKKYCKKIAKSGEWGDHLTLQAAADKFAAKICLLTSFRDTCFIEIMPLHQAPKRELWLSFWSELHHRLNHQGGNIGCSRRVNISFLPAPTMLEDFNLPSIYIDFSLPDPCLEADALED</sequence>
<evidence type="ECO:0000313" key="9">
    <source>
        <dbReference type="Proteomes" id="UP000289738"/>
    </source>
</evidence>
<keyword evidence="9" id="KW-1185">Reference proteome</keyword>
<evidence type="ECO:0000256" key="2">
    <source>
        <dbReference type="ARBA" id="ARBA00010407"/>
    </source>
</evidence>
<evidence type="ECO:0000256" key="5">
    <source>
        <dbReference type="ARBA" id="ARBA00022801"/>
    </source>
</evidence>
<dbReference type="Pfam" id="PF02338">
    <property type="entry name" value="OTU"/>
    <property type="match status" value="1"/>
</dbReference>
<dbReference type="SUPFAM" id="SSF54001">
    <property type="entry name" value="Cysteine proteinases"/>
    <property type="match status" value="1"/>
</dbReference>